<dbReference type="AlphaFoldDB" id="A0A7Y4NZ07"/>
<dbReference type="EMBL" id="JACHKF010000001">
    <property type="protein sequence ID" value="MBB6567921.1"/>
    <property type="molecule type" value="Genomic_DNA"/>
</dbReference>
<dbReference type="PROSITE" id="PS50022">
    <property type="entry name" value="FA58C_3"/>
    <property type="match status" value="1"/>
</dbReference>
<dbReference type="InterPro" id="IPR025150">
    <property type="entry name" value="GH123_cat"/>
</dbReference>
<evidence type="ECO:0000256" key="2">
    <source>
        <dbReference type="SAM" id="SignalP"/>
    </source>
</evidence>
<feature type="chain" id="PRO_5038257976" evidence="2">
    <location>
        <begin position="28"/>
        <end position="1144"/>
    </location>
</feature>
<dbReference type="SUPFAM" id="SSF49785">
    <property type="entry name" value="Galactose-binding domain-like"/>
    <property type="match status" value="3"/>
</dbReference>
<dbReference type="Pfam" id="PF13320">
    <property type="entry name" value="GH123_cat"/>
    <property type="match status" value="1"/>
</dbReference>
<sequence>MRLIKLGTVLTLVAGALVALGTAPATAVPTDLWTESAYTSVFRDSGPSADAGRSLSLDMARNEYESAQIVLRRNEAFTIDAVRPSALTGPGGTIAAEHVTTNFVDYHYLEHNTHDAKTGKMDIYPGVRVGAGLYPDRLTNELSKAVAARSTQSIWVRVYAPASVAGGVYSGTVEVVTSRGTQLVPIRADVRAVTLPAASQGKFTTSLWHLFFGNINWEIHKDEEIKKAYGHERYSPEWWELMRKVAVMFKQYRTNNLEVPVTKLLADAGTLPDGKGGYTFNWSRFDQIVQLFIDAGAVKRIEGFPQASFALKGDPNVRDIEVIKNVGNQPTREWVDWTSADGQQWLTRYLPALRDHLAAKGWLDMFWTHASDEPQHHNVADYKRLAQRMHEIWPGIKLADAVDITGMQSQITDLTDHAIAQEFVYDDEKPLFQQIAASGKEVWLYNSTAPRKNFLNRFIDQPQWYQRMTIWYAYGQGLHGYLHWAMTSWTIDPQANDAMGDRYIVRPDKERNAVEVTPRYESLRDGIEDYELLTLLGQQDLGLARGLADGLVQLSDKFTPDTAYMQRTRVRALDAAAGRTTADPARSAATTASAGDSAAVVDGSPTTSWRPGTGAQWLQVDLGRQVQLDGVKLRWNSPQTGYTLQTSYDGARWTQVYANGRSDGGTDFAGLNAKGRYLRLQTTSGTPDLAELAVAGAALPKVNVAGGRTYRRTPEPNDLPDSGIESTDGVLADAFNDGRSYGYKSPTGTVVLDLDLGSVQTLDSAALHAYEEFPKYRPDSVRISTSVDGTTYTQRGLQFAPRGPSGVWYSFQFAPATARHVRVTFTKAYDSEASSLFIDELEVYAADRQSLAAGRPYLKSEPAVTHPGYPDTGGTESTDGAAAAGCGVGHGYELPTPGSSRTVEVTVDLGTPTAISKLRTSRYDDGKHDYGPSVVRAFAGDDVVTMTARGQTSTANGRWYELPATTTARYVKLQFEKTRTGDFADFLFLDEVEVLNGSGVNVALNKSYRTTFPATPDPAYPDSGGKESTDGVVAGSYEDGLGYGYRLSSAGQTRTVELTLDLGSTQSVSKVRVRGFDNGRHDYSPDNVAVSAGGRALAEAGTPHDQWFELTFPTTTTRYLTVRLTKTRSHDFADYLFVDEVVVT</sequence>
<accession>A0A7Y4NZ07</accession>
<dbReference type="InterPro" id="IPR053850">
    <property type="entry name" value="Glyco_hydro_123_N_2"/>
</dbReference>
<evidence type="ECO:0000313" key="7">
    <source>
        <dbReference type="Proteomes" id="UP000553957"/>
    </source>
</evidence>
<evidence type="ECO:0000313" key="6">
    <source>
        <dbReference type="Proteomes" id="UP000534306"/>
    </source>
</evidence>
<feature type="signal peptide" evidence="2">
    <location>
        <begin position="1"/>
        <end position="27"/>
    </location>
</feature>
<proteinExistence type="predicted"/>
<keyword evidence="2" id="KW-0732">Signal</keyword>
<dbReference type="Gene3D" id="2.60.120.260">
    <property type="entry name" value="Galactose-binding domain-like"/>
    <property type="match status" value="4"/>
</dbReference>
<dbReference type="Pfam" id="PF00754">
    <property type="entry name" value="F5_F8_type_C"/>
    <property type="match status" value="1"/>
</dbReference>
<dbReference type="Proteomes" id="UP000553957">
    <property type="component" value="Unassembled WGS sequence"/>
</dbReference>
<dbReference type="RefSeq" id="WP_171671192.1">
    <property type="nucleotide sequence ID" value="NZ_BAAAGT010000003.1"/>
</dbReference>
<dbReference type="InterPro" id="IPR008979">
    <property type="entry name" value="Galactose-bd-like_sf"/>
</dbReference>
<dbReference type="Proteomes" id="UP000534306">
    <property type="component" value="Unassembled WGS sequence"/>
</dbReference>
<keyword evidence="6" id="KW-1185">Reference proteome</keyword>
<reference evidence="4 7" key="2">
    <citation type="submission" date="2020-08" db="EMBL/GenBank/DDBJ databases">
        <title>Sequencing the genomes of 1000 actinobacteria strains.</title>
        <authorList>
            <person name="Klenk H.-P."/>
        </authorList>
    </citation>
    <scope>NUCLEOTIDE SEQUENCE [LARGE SCALE GENOMIC DNA]</scope>
    <source>
        <strain evidence="4 7">DSM 15626</strain>
    </source>
</reference>
<comment type="caution">
    <text evidence="5">The sequence shown here is derived from an EMBL/GenBank/DDBJ whole genome shotgun (WGS) entry which is preliminary data.</text>
</comment>
<feature type="compositionally biased region" description="Low complexity" evidence="1">
    <location>
        <begin position="579"/>
        <end position="604"/>
    </location>
</feature>
<gene>
    <name evidence="4" type="ORF">HNR71_003558</name>
    <name evidence="5" type="ORF">HPO96_04410</name>
</gene>
<dbReference type="Pfam" id="PF22680">
    <property type="entry name" value="Glyco_hydro_123_N_2"/>
    <property type="match status" value="1"/>
</dbReference>
<evidence type="ECO:0000313" key="4">
    <source>
        <dbReference type="EMBL" id="MBB6567921.1"/>
    </source>
</evidence>
<protein>
    <submittedName>
        <fullName evidence="5">DUF4091 domain-containing protein</fullName>
    </submittedName>
</protein>
<organism evidence="5 6">
    <name type="scientific">Kribbella sandramycini</name>
    <dbReference type="NCBI Taxonomy" id="60450"/>
    <lineage>
        <taxon>Bacteria</taxon>
        <taxon>Bacillati</taxon>
        <taxon>Actinomycetota</taxon>
        <taxon>Actinomycetes</taxon>
        <taxon>Propionibacteriales</taxon>
        <taxon>Kribbellaceae</taxon>
        <taxon>Kribbella</taxon>
    </lineage>
</organism>
<feature type="domain" description="F5/8 type C" evidence="3">
    <location>
        <begin position="568"/>
        <end position="699"/>
    </location>
</feature>
<evidence type="ECO:0000313" key="5">
    <source>
        <dbReference type="EMBL" id="NOL39484.1"/>
    </source>
</evidence>
<name>A0A7Y4NZ07_9ACTN</name>
<evidence type="ECO:0000259" key="3">
    <source>
        <dbReference type="PROSITE" id="PS50022"/>
    </source>
</evidence>
<dbReference type="InterPro" id="IPR000421">
    <property type="entry name" value="FA58C"/>
</dbReference>
<reference evidence="5 6" key="1">
    <citation type="submission" date="2020-05" db="EMBL/GenBank/DDBJ databases">
        <title>Genome sequence of Kribbella sandramycini ATCC 39419.</title>
        <authorList>
            <person name="Maclea K.S."/>
            <person name="Fair J.L."/>
        </authorList>
    </citation>
    <scope>NUCLEOTIDE SEQUENCE [LARGE SCALE GENOMIC DNA]</scope>
    <source>
        <strain evidence="5 6">ATCC 39419</strain>
    </source>
</reference>
<evidence type="ECO:0000256" key="1">
    <source>
        <dbReference type="SAM" id="MobiDB-lite"/>
    </source>
</evidence>
<feature type="region of interest" description="Disordered" evidence="1">
    <location>
        <begin position="575"/>
        <end position="610"/>
    </location>
</feature>
<dbReference type="EMBL" id="JABJRC010000001">
    <property type="protein sequence ID" value="NOL39484.1"/>
    <property type="molecule type" value="Genomic_DNA"/>
</dbReference>